<evidence type="ECO:0000313" key="1">
    <source>
        <dbReference type="EMBL" id="KAG7348816.1"/>
    </source>
</evidence>
<accession>A0A9K3KSF8</accession>
<proteinExistence type="predicted"/>
<organism evidence="1 2">
    <name type="scientific">Nitzschia inconspicua</name>
    <dbReference type="NCBI Taxonomy" id="303405"/>
    <lineage>
        <taxon>Eukaryota</taxon>
        <taxon>Sar</taxon>
        <taxon>Stramenopiles</taxon>
        <taxon>Ochrophyta</taxon>
        <taxon>Bacillariophyta</taxon>
        <taxon>Bacillariophyceae</taxon>
        <taxon>Bacillariophycidae</taxon>
        <taxon>Bacillariales</taxon>
        <taxon>Bacillariaceae</taxon>
        <taxon>Nitzschia</taxon>
    </lineage>
</organism>
<evidence type="ECO:0000313" key="2">
    <source>
        <dbReference type="Proteomes" id="UP000693970"/>
    </source>
</evidence>
<protein>
    <submittedName>
        <fullName evidence="1">Uncharacterized protein</fullName>
    </submittedName>
</protein>
<dbReference type="OrthoDB" id="49018at2759"/>
<sequence>MDVGGSIHPNSIVANVLLLGAASSHSSLRRRHSSASRQNIECRVESLSQKYVEGNTGIFYPDKNGPEAYTVHSDEPFLVPSIPRELPSYADDATDAAIYYANFAYEDEVTAFQTYDTLQQTLRQQILTSVEPIFYHELQDKEFGFADVTPLQLLDHLTSCYVEITLQDLEENREKLRAPWNPNEDMITVWNRIHDCILFAAGTYDPSYTTPQCF</sequence>
<name>A0A9K3KSF8_9STRA</name>
<dbReference type="Proteomes" id="UP000693970">
    <property type="component" value="Unassembled WGS sequence"/>
</dbReference>
<dbReference type="EMBL" id="JAGRRH010000019">
    <property type="protein sequence ID" value="KAG7348816.1"/>
    <property type="molecule type" value="Genomic_DNA"/>
</dbReference>
<dbReference type="AlphaFoldDB" id="A0A9K3KSF8"/>
<keyword evidence="2" id="KW-1185">Reference proteome</keyword>
<reference evidence="1" key="2">
    <citation type="submission" date="2021-04" db="EMBL/GenBank/DDBJ databases">
        <authorList>
            <person name="Podell S."/>
        </authorList>
    </citation>
    <scope>NUCLEOTIDE SEQUENCE</scope>
    <source>
        <strain evidence="1">Hildebrandi</strain>
    </source>
</reference>
<reference evidence="1" key="1">
    <citation type="journal article" date="2021" name="Sci. Rep.">
        <title>Diploid genomic architecture of Nitzschia inconspicua, an elite biomass production diatom.</title>
        <authorList>
            <person name="Oliver A."/>
            <person name="Podell S."/>
            <person name="Pinowska A."/>
            <person name="Traller J.C."/>
            <person name="Smith S.R."/>
            <person name="McClure R."/>
            <person name="Beliaev A."/>
            <person name="Bohutskyi P."/>
            <person name="Hill E.A."/>
            <person name="Rabines A."/>
            <person name="Zheng H."/>
            <person name="Allen L.Z."/>
            <person name="Kuo A."/>
            <person name="Grigoriev I.V."/>
            <person name="Allen A.E."/>
            <person name="Hazlebeck D."/>
            <person name="Allen E.E."/>
        </authorList>
    </citation>
    <scope>NUCLEOTIDE SEQUENCE</scope>
    <source>
        <strain evidence="1">Hildebrandi</strain>
    </source>
</reference>
<gene>
    <name evidence="1" type="ORF">IV203_011413</name>
</gene>
<comment type="caution">
    <text evidence="1">The sequence shown here is derived from an EMBL/GenBank/DDBJ whole genome shotgun (WGS) entry which is preliminary data.</text>
</comment>